<dbReference type="Pfam" id="PF13291">
    <property type="entry name" value="ACT_4"/>
    <property type="match status" value="1"/>
</dbReference>
<keyword evidence="4" id="KW-1185">Reference proteome</keyword>
<evidence type="ECO:0000313" key="3">
    <source>
        <dbReference type="EMBL" id="OCL27267.1"/>
    </source>
</evidence>
<evidence type="ECO:0000256" key="1">
    <source>
        <dbReference type="HAMAP-Rule" id="MF_00707"/>
    </source>
</evidence>
<dbReference type="PROSITE" id="PS51671">
    <property type="entry name" value="ACT"/>
    <property type="match status" value="1"/>
</dbReference>
<reference evidence="3 4" key="2">
    <citation type="submission" date="2016-08" db="EMBL/GenBank/DDBJ databases">
        <title>Orenia metallireducens sp. nov. strain Z6, a Novel Metal-reducing Firmicute from the Deep Subsurface.</title>
        <authorList>
            <person name="Maxim B.I."/>
            <person name="Kenneth K."/>
            <person name="Flynn T.M."/>
            <person name="Oloughlin E.J."/>
            <person name="Locke R.A."/>
            <person name="Weber J.R."/>
            <person name="Egan S.M."/>
            <person name="Mackie R.I."/>
            <person name="Cann I.K."/>
        </authorList>
    </citation>
    <scope>NUCLEOTIDE SEQUENCE [LARGE SCALE GENOMIC DNA]</scope>
    <source>
        <strain evidence="3 4">Z6</strain>
    </source>
</reference>
<dbReference type="InterPro" id="IPR002912">
    <property type="entry name" value="ACT_dom"/>
</dbReference>
<dbReference type="AlphaFoldDB" id="A0A1C0AAF2"/>
<dbReference type="SUPFAM" id="SSF55021">
    <property type="entry name" value="ACT-like"/>
    <property type="match status" value="1"/>
</dbReference>
<dbReference type="Gene3D" id="3.30.70.260">
    <property type="match status" value="1"/>
</dbReference>
<dbReference type="NCBIfam" id="NF003361">
    <property type="entry name" value="PRK04435.1"/>
    <property type="match status" value="1"/>
</dbReference>
<feature type="domain" description="ACT" evidence="2">
    <location>
        <begin position="70"/>
        <end position="145"/>
    </location>
</feature>
<accession>A0A1C0AAF2</accession>
<dbReference type="InterPro" id="IPR045865">
    <property type="entry name" value="ACT-like_dom_sf"/>
</dbReference>
<comment type="similarity">
    <text evidence="1">Belongs to the UPF0735 family.</text>
</comment>
<evidence type="ECO:0000313" key="4">
    <source>
        <dbReference type="Proteomes" id="UP000093514"/>
    </source>
</evidence>
<reference evidence="4" key="1">
    <citation type="submission" date="2016-07" db="EMBL/GenBank/DDBJ databases">
        <authorList>
            <person name="Florea S."/>
            <person name="Webb J.S."/>
            <person name="Jaromczyk J."/>
            <person name="Schardl C.L."/>
        </authorList>
    </citation>
    <scope>NUCLEOTIDE SEQUENCE [LARGE SCALE GENOMIC DNA]</scope>
    <source>
        <strain evidence="4">Z6</strain>
    </source>
</reference>
<sequence>MMEDKFYIVSEKILSDAMKKTVKAKELLKNGEEDQIKEAVKRVGLSRSAYYKYKDYIFPFVPEEEEELVTLSLLAVDREGILSEVVTKIAEYHASILTINQDIPLDQVAHITLTIKVSNLSVALERLFEEVEKIVGIRRVELVSKSFKSK</sequence>
<protein>
    <recommendedName>
        <fullName evidence="1">UPF0735 ACT domain-containing protein U472_07305</fullName>
    </recommendedName>
</protein>
<dbReference type="HAMAP" id="MF_00707">
    <property type="entry name" value="UPF0735"/>
    <property type="match status" value="1"/>
</dbReference>
<dbReference type="InterPro" id="IPR008310">
    <property type="entry name" value="UPF0735_ACT_dom-cont"/>
</dbReference>
<dbReference type="Proteomes" id="UP000093514">
    <property type="component" value="Unassembled WGS sequence"/>
</dbReference>
<proteinExistence type="inferred from homology"/>
<dbReference type="EMBL" id="LWDV01000008">
    <property type="protein sequence ID" value="OCL27267.1"/>
    <property type="molecule type" value="Genomic_DNA"/>
</dbReference>
<gene>
    <name evidence="3" type="ORF">U472_07305</name>
</gene>
<name>A0A1C0AAF2_9FIRM</name>
<dbReference type="PIRSF" id="PIRSF025624">
    <property type="entry name" value="ACT_PheB"/>
    <property type="match status" value="1"/>
</dbReference>
<evidence type="ECO:0000259" key="2">
    <source>
        <dbReference type="PROSITE" id="PS51671"/>
    </source>
</evidence>
<organism evidence="3 4">
    <name type="scientific">Orenia metallireducens</name>
    <dbReference type="NCBI Taxonomy" id="1413210"/>
    <lineage>
        <taxon>Bacteria</taxon>
        <taxon>Bacillati</taxon>
        <taxon>Bacillota</taxon>
        <taxon>Clostridia</taxon>
        <taxon>Halanaerobiales</taxon>
        <taxon>Halobacteroidaceae</taxon>
        <taxon>Orenia</taxon>
    </lineage>
</organism>
<comment type="caution">
    <text evidence="3">The sequence shown here is derived from an EMBL/GenBank/DDBJ whole genome shotgun (WGS) entry which is preliminary data.</text>
</comment>